<keyword evidence="5" id="KW-0539">Nucleus</keyword>
<dbReference type="AlphaFoldDB" id="A0A8T0TCJ6"/>
<feature type="domain" description="MADS-box" evidence="6">
    <location>
        <begin position="12"/>
        <end position="65"/>
    </location>
</feature>
<evidence type="ECO:0000256" key="4">
    <source>
        <dbReference type="ARBA" id="ARBA00023163"/>
    </source>
</evidence>
<sequence>MVMPEPEGNKTTKKQVIEIRFIEDEEIRFIENEERKAELLEKASELSQLCGAHAAVVIFSKKQELPQQGGNVRYLLVLYYGLSQYGLNSSWPMKEMTISTSSRSNGS</sequence>
<evidence type="ECO:0000259" key="6">
    <source>
        <dbReference type="PROSITE" id="PS50066"/>
    </source>
</evidence>
<keyword evidence="2" id="KW-0805">Transcription regulation</keyword>
<keyword evidence="8" id="KW-1185">Reference proteome</keyword>
<accession>A0A8T0TCJ6</accession>
<dbReference type="Pfam" id="PF00319">
    <property type="entry name" value="SRF-TF"/>
    <property type="match status" value="1"/>
</dbReference>
<evidence type="ECO:0000313" key="7">
    <source>
        <dbReference type="EMBL" id="KAG2606226.1"/>
    </source>
</evidence>
<dbReference type="PROSITE" id="PS50066">
    <property type="entry name" value="MADS_BOX_2"/>
    <property type="match status" value="1"/>
</dbReference>
<dbReference type="GO" id="GO:0005634">
    <property type="term" value="C:nucleus"/>
    <property type="evidence" value="ECO:0007669"/>
    <property type="project" value="UniProtKB-SubCell"/>
</dbReference>
<organism evidence="7 8">
    <name type="scientific">Panicum virgatum</name>
    <name type="common">Blackwell switchgrass</name>
    <dbReference type="NCBI Taxonomy" id="38727"/>
    <lineage>
        <taxon>Eukaryota</taxon>
        <taxon>Viridiplantae</taxon>
        <taxon>Streptophyta</taxon>
        <taxon>Embryophyta</taxon>
        <taxon>Tracheophyta</taxon>
        <taxon>Spermatophyta</taxon>
        <taxon>Magnoliopsida</taxon>
        <taxon>Liliopsida</taxon>
        <taxon>Poales</taxon>
        <taxon>Poaceae</taxon>
        <taxon>PACMAD clade</taxon>
        <taxon>Panicoideae</taxon>
        <taxon>Panicodae</taxon>
        <taxon>Paniceae</taxon>
        <taxon>Panicinae</taxon>
        <taxon>Panicum</taxon>
        <taxon>Panicum sect. Hiantes</taxon>
    </lineage>
</organism>
<dbReference type="Proteomes" id="UP000823388">
    <property type="component" value="Chromosome 4N"/>
</dbReference>
<dbReference type="Gene3D" id="3.40.1810.10">
    <property type="entry name" value="Transcription factor, MADS-box"/>
    <property type="match status" value="1"/>
</dbReference>
<dbReference type="GO" id="GO:0003677">
    <property type="term" value="F:DNA binding"/>
    <property type="evidence" value="ECO:0007669"/>
    <property type="project" value="UniProtKB-KW"/>
</dbReference>
<keyword evidence="3" id="KW-0238">DNA-binding</keyword>
<dbReference type="InterPro" id="IPR002100">
    <property type="entry name" value="TF_MADSbox"/>
</dbReference>
<evidence type="ECO:0000313" key="8">
    <source>
        <dbReference type="Proteomes" id="UP000823388"/>
    </source>
</evidence>
<dbReference type="PRINTS" id="PR00404">
    <property type="entry name" value="MADSDOMAIN"/>
</dbReference>
<evidence type="ECO:0000256" key="3">
    <source>
        <dbReference type="ARBA" id="ARBA00023125"/>
    </source>
</evidence>
<name>A0A8T0TCJ6_PANVG</name>
<protein>
    <recommendedName>
        <fullName evidence="6">MADS-box domain-containing protein</fullName>
    </recommendedName>
</protein>
<dbReference type="SUPFAM" id="SSF55455">
    <property type="entry name" value="SRF-like"/>
    <property type="match status" value="1"/>
</dbReference>
<dbReference type="EMBL" id="CM029044">
    <property type="protein sequence ID" value="KAG2606226.1"/>
    <property type="molecule type" value="Genomic_DNA"/>
</dbReference>
<gene>
    <name evidence="7" type="ORF">PVAP13_4NG204700</name>
</gene>
<reference evidence="7" key="1">
    <citation type="submission" date="2020-05" db="EMBL/GenBank/DDBJ databases">
        <title>WGS assembly of Panicum virgatum.</title>
        <authorList>
            <person name="Lovell J.T."/>
            <person name="Jenkins J."/>
            <person name="Shu S."/>
            <person name="Juenger T.E."/>
            <person name="Schmutz J."/>
        </authorList>
    </citation>
    <scope>NUCLEOTIDE SEQUENCE</scope>
    <source>
        <strain evidence="7">AP13</strain>
    </source>
</reference>
<proteinExistence type="predicted"/>
<evidence type="ECO:0000256" key="1">
    <source>
        <dbReference type="ARBA" id="ARBA00004123"/>
    </source>
</evidence>
<comment type="subcellular location">
    <subcellularLocation>
        <location evidence="1">Nucleus</location>
    </subcellularLocation>
</comment>
<keyword evidence="4" id="KW-0804">Transcription</keyword>
<dbReference type="InterPro" id="IPR036879">
    <property type="entry name" value="TF_MADSbox_sf"/>
</dbReference>
<dbReference type="SMART" id="SM00432">
    <property type="entry name" value="MADS"/>
    <property type="match status" value="1"/>
</dbReference>
<evidence type="ECO:0000256" key="2">
    <source>
        <dbReference type="ARBA" id="ARBA00023015"/>
    </source>
</evidence>
<comment type="caution">
    <text evidence="7">The sequence shown here is derived from an EMBL/GenBank/DDBJ whole genome shotgun (WGS) entry which is preliminary data.</text>
</comment>
<evidence type="ECO:0000256" key="5">
    <source>
        <dbReference type="ARBA" id="ARBA00023242"/>
    </source>
</evidence>
<dbReference type="GO" id="GO:0046983">
    <property type="term" value="F:protein dimerization activity"/>
    <property type="evidence" value="ECO:0007669"/>
    <property type="project" value="InterPro"/>
</dbReference>